<evidence type="ECO:0000313" key="2">
    <source>
        <dbReference type="Proteomes" id="UP000805193"/>
    </source>
</evidence>
<dbReference type="Proteomes" id="UP000805193">
    <property type="component" value="Unassembled WGS sequence"/>
</dbReference>
<dbReference type="EMBL" id="JABSTQ010010139">
    <property type="protein sequence ID" value="KAG0423165.1"/>
    <property type="molecule type" value="Genomic_DNA"/>
</dbReference>
<evidence type="ECO:0000313" key="1">
    <source>
        <dbReference type="EMBL" id="KAG0423165.1"/>
    </source>
</evidence>
<keyword evidence="2" id="KW-1185">Reference proteome</keyword>
<name>A0AC60PQ73_IXOPE</name>
<protein>
    <submittedName>
        <fullName evidence="1">Uncharacterized protein</fullName>
    </submittedName>
</protein>
<accession>A0AC60PQ73</accession>
<sequence length="393" mass="42519">MEYRSCSLTNFSDEQTKSPVPRNLSRRPPLFPKMNGQLHTRRPLLLSRPSGTLACGCCRSPGSTAATGAGPRAPRAALIEERVVARTLPVRIVRSSEQVHPGSSRLPPGLTSSSHDAFTPVESRCTCCGARVKTTAAQSIPTRHPRRRRRANAMQTPPPTHRLQAEPWACRSAASQEDSLATLGLEEGLGAPAEASSESASPSASTSSTAAAGHVTALVLAVGSPGGPAPGRVRGSRAGIAHRSLDDLGDRPRAAWCSRADRYEDDVDDGVFVDELLVVAGELEPESPLRRNLLVNDKWRRLFDKFDPEGFGEIPWADFLAALEDPEFLHQVGPAKREILTAKAHRSHTSAITFDDFVAVVSLTRYEGVALTQVGSWVFRRSLRIFEFVPGLI</sequence>
<reference evidence="1 2" key="1">
    <citation type="journal article" date="2020" name="Cell">
        <title>Large-Scale Comparative Analyses of Tick Genomes Elucidate Their Genetic Diversity and Vector Capacities.</title>
        <authorList>
            <consortium name="Tick Genome and Microbiome Consortium (TIGMIC)"/>
            <person name="Jia N."/>
            <person name="Wang J."/>
            <person name="Shi W."/>
            <person name="Du L."/>
            <person name="Sun Y."/>
            <person name="Zhan W."/>
            <person name="Jiang J.F."/>
            <person name="Wang Q."/>
            <person name="Zhang B."/>
            <person name="Ji P."/>
            <person name="Bell-Sakyi L."/>
            <person name="Cui X.M."/>
            <person name="Yuan T.T."/>
            <person name="Jiang B.G."/>
            <person name="Yang W.F."/>
            <person name="Lam T.T."/>
            <person name="Chang Q.C."/>
            <person name="Ding S.J."/>
            <person name="Wang X.J."/>
            <person name="Zhu J.G."/>
            <person name="Ruan X.D."/>
            <person name="Zhao L."/>
            <person name="Wei J.T."/>
            <person name="Ye R.Z."/>
            <person name="Que T.C."/>
            <person name="Du C.H."/>
            <person name="Zhou Y.H."/>
            <person name="Cheng J.X."/>
            <person name="Dai P.F."/>
            <person name="Guo W.B."/>
            <person name="Han X.H."/>
            <person name="Huang E.J."/>
            <person name="Li L.F."/>
            <person name="Wei W."/>
            <person name="Gao Y.C."/>
            <person name="Liu J.Z."/>
            <person name="Shao H.Z."/>
            <person name="Wang X."/>
            <person name="Wang C.C."/>
            <person name="Yang T.C."/>
            <person name="Huo Q.B."/>
            <person name="Li W."/>
            <person name="Chen H.Y."/>
            <person name="Chen S.E."/>
            <person name="Zhou L.G."/>
            <person name="Ni X.B."/>
            <person name="Tian J.H."/>
            <person name="Sheng Y."/>
            <person name="Liu T."/>
            <person name="Pan Y.S."/>
            <person name="Xia L.Y."/>
            <person name="Li J."/>
            <person name="Zhao F."/>
            <person name="Cao W.C."/>
        </authorList>
    </citation>
    <scope>NUCLEOTIDE SEQUENCE [LARGE SCALE GENOMIC DNA]</scope>
    <source>
        <strain evidence="1">Iper-2018</strain>
    </source>
</reference>
<proteinExistence type="predicted"/>
<comment type="caution">
    <text evidence="1">The sequence shown here is derived from an EMBL/GenBank/DDBJ whole genome shotgun (WGS) entry which is preliminary data.</text>
</comment>
<gene>
    <name evidence="1" type="ORF">HPB47_001054</name>
</gene>
<organism evidence="1 2">
    <name type="scientific">Ixodes persulcatus</name>
    <name type="common">Taiga tick</name>
    <dbReference type="NCBI Taxonomy" id="34615"/>
    <lineage>
        <taxon>Eukaryota</taxon>
        <taxon>Metazoa</taxon>
        <taxon>Ecdysozoa</taxon>
        <taxon>Arthropoda</taxon>
        <taxon>Chelicerata</taxon>
        <taxon>Arachnida</taxon>
        <taxon>Acari</taxon>
        <taxon>Parasitiformes</taxon>
        <taxon>Ixodida</taxon>
        <taxon>Ixodoidea</taxon>
        <taxon>Ixodidae</taxon>
        <taxon>Ixodinae</taxon>
        <taxon>Ixodes</taxon>
    </lineage>
</organism>